<keyword evidence="4" id="KW-1185">Reference proteome</keyword>
<feature type="compositionally biased region" description="Basic residues" evidence="1">
    <location>
        <begin position="45"/>
        <end position="56"/>
    </location>
</feature>
<dbReference type="AlphaFoldDB" id="A0A1L7XMN2"/>
<dbReference type="Pfam" id="PF20150">
    <property type="entry name" value="2EXR"/>
    <property type="match status" value="1"/>
</dbReference>
<evidence type="ECO:0000313" key="4">
    <source>
        <dbReference type="Proteomes" id="UP000184330"/>
    </source>
</evidence>
<evidence type="ECO:0000259" key="2">
    <source>
        <dbReference type="Pfam" id="PF20150"/>
    </source>
</evidence>
<feature type="compositionally biased region" description="Polar residues" evidence="1">
    <location>
        <begin position="31"/>
        <end position="43"/>
    </location>
</feature>
<feature type="region of interest" description="Disordered" evidence="1">
    <location>
        <begin position="1"/>
        <end position="64"/>
    </location>
</feature>
<evidence type="ECO:0000313" key="3">
    <source>
        <dbReference type="EMBL" id="CZR66207.1"/>
    </source>
</evidence>
<dbReference type="InterPro" id="IPR045518">
    <property type="entry name" value="2EXR"/>
</dbReference>
<proteinExistence type="predicted"/>
<feature type="domain" description="2EXR" evidence="2">
    <location>
        <begin position="152"/>
        <end position="255"/>
    </location>
</feature>
<dbReference type="EMBL" id="FJOG01000035">
    <property type="protein sequence ID" value="CZR66207.1"/>
    <property type="molecule type" value="Genomic_DNA"/>
</dbReference>
<organism evidence="3 4">
    <name type="scientific">Phialocephala subalpina</name>
    <dbReference type="NCBI Taxonomy" id="576137"/>
    <lineage>
        <taxon>Eukaryota</taxon>
        <taxon>Fungi</taxon>
        <taxon>Dikarya</taxon>
        <taxon>Ascomycota</taxon>
        <taxon>Pezizomycotina</taxon>
        <taxon>Leotiomycetes</taxon>
        <taxon>Helotiales</taxon>
        <taxon>Mollisiaceae</taxon>
        <taxon>Phialocephala</taxon>
        <taxon>Phialocephala fortinii species complex</taxon>
    </lineage>
</organism>
<dbReference type="OrthoDB" id="3491512at2759"/>
<dbReference type="PANTHER" id="PTHR35910:SF6">
    <property type="entry name" value="2EXR DOMAIN-CONTAINING PROTEIN"/>
    <property type="match status" value="1"/>
</dbReference>
<evidence type="ECO:0000256" key="1">
    <source>
        <dbReference type="SAM" id="MobiDB-lite"/>
    </source>
</evidence>
<name>A0A1L7XMN2_9HELO</name>
<gene>
    <name evidence="3" type="ORF">PAC_16108</name>
</gene>
<accession>A0A1L7XMN2</accession>
<protein>
    <recommendedName>
        <fullName evidence="2">2EXR domain-containing protein</fullName>
    </recommendedName>
</protein>
<dbReference type="Proteomes" id="UP000184330">
    <property type="component" value="Unassembled WGS sequence"/>
</dbReference>
<dbReference type="PANTHER" id="PTHR35910">
    <property type="entry name" value="2EXR DOMAIN-CONTAINING PROTEIN"/>
    <property type="match status" value="1"/>
</dbReference>
<sequence>MTDYTSKSFQDWRENGVLHLPEPNLPATKSDIAQITSTSSASQPKKGHGYRRRRPPRPNPKLKQLTPQDLLAQAMTKYPISGLLNPALFQAYIRSPTTTPTPSPSIDSNWISRYKMREPQFHSGHSKYALSQTINTALSKEVEKMDISAHKFTLFPRLPAELRLKIWFFALPRQRLVEIMVNETFDSYLSDASSEDRWSLVKSVRSPTSVPAILHTCNESRVEALKYYHLSFGRNTSYSRNMNPRIYFDASTDVLYLNCHHFPLVTFICLLRLIGQRMDIDSMDKVITIALCHGLAKNLAEQNGSHDAIKNYIYEFPVLERVICVRHGINLPSANYLVSEGFENPSTILKPRDIASLERLFGAKVEFGISQMGKAERGYAVACSQVPGGF</sequence>
<reference evidence="3 4" key="1">
    <citation type="submission" date="2016-03" db="EMBL/GenBank/DDBJ databases">
        <authorList>
            <person name="Ploux O."/>
        </authorList>
    </citation>
    <scope>NUCLEOTIDE SEQUENCE [LARGE SCALE GENOMIC DNA]</scope>
    <source>
        <strain evidence="3 4">UAMH 11012</strain>
    </source>
</reference>